<dbReference type="Gene3D" id="3.10.100.10">
    <property type="entry name" value="Mannose-Binding Protein A, subunit A"/>
    <property type="match status" value="2"/>
</dbReference>
<evidence type="ECO:0000256" key="3">
    <source>
        <dbReference type="ARBA" id="ARBA00007477"/>
    </source>
</evidence>
<feature type="domain" description="C-type lectin" evidence="15">
    <location>
        <begin position="819"/>
        <end position="928"/>
    </location>
</feature>
<comment type="caution">
    <text evidence="16">The sequence shown here is derived from an EMBL/GenBank/DDBJ whole genome shotgun (WGS) entry which is preliminary data.</text>
</comment>
<keyword evidence="12" id="KW-1015">Disulfide bond</keyword>
<evidence type="ECO:0000256" key="10">
    <source>
        <dbReference type="ARBA" id="ARBA00023034"/>
    </source>
</evidence>
<evidence type="ECO:0000259" key="15">
    <source>
        <dbReference type="PROSITE" id="PS50041"/>
    </source>
</evidence>
<dbReference type="PANTHER" id="PTHR15075:SF6">
    <property type="entry name" value="ALPHA-1,6-MANNOSYLGLYCOPROTEIN 6-BETA-N-ACETYLGLUCOSAMINYLTRANSFERASE B"/>
    <property type="match status" value="1"/>
</dbReference>
<dbReference type="GO" id="GO:0006487">
    <property type="term" value="P:protein N-linked glycosylation"/>
    <property type="evidence" value="ECO:0007669"/>
    <property type="project" value="TreeGrafter"/>
</dbReference>
<dbReference type="PROSITE" id="PS00615">
    <property type="entry name" value="C_TYPE_LECTIN_1"/>
    <property type="match status" value="1"/>
</dbReference>
<comment type="similarity">
    <text evidence="3">Belongs to the glycosyltransferase 18 family.</text>
</comment>
<proteinExistence type="inferred from homology"/>
<evidence type="ECO:0000256" key="11">
    <source>
        <dbReference type="ARBA" id="ARBA00023136"/>
    </source>
</evidence>
<dbReference type="GO" id="GO:0000139">
    <property type="term" value="C:Golgi membrane"/>
    <property type="evidence" value="ECO:0007669"/>
    <property type="project" value="UniProtKB-SubCell"/>
</dbReference>
<evidence type="ECO:0000256" key="14">
    <source>
        <dbReference type="ARBA" id="ARBA00048243"/>
    </source>
</evidence>
<keyword evidence="7" id="KW-0812">Transmembrane</keyword>
<keyword evidence="11" id="KW-0472">Membrane</keyword>
<dbReference type="PROSITE" id="PS50041">
    <property type="entry name" value="C_TYPE_LECTIN_2"/>
    <property type="match status" value="2"/>
</dbReference>
<dbReference type="InterPro" id="IPR001304">
    <property type="entry name" value="C-type_lectin-like"/>
</dbReference>
<keyword evidence="10" id="KW-0333">Golgi apparatus</keyword>
<keyword evidence="9" id="KW-1133">Transmembrane helix</keyword>
<evidence type="ECO:0000256" key="7">
    <source>
        <dbReference type="ARBA" id="ARBA00022692"/>
    </source>
</evidence>
<feature type="domain" description="C-type lectin" evidence="15">
    <location>
        <begin position="923"/>
        <end position="1041"/>
    </location>
</feature>
<dbReference type="InterPro" id="IPR052105">
    <property type="entry name" value="MGAT5_Glycosyltransferase"/>
</dbReference>
<dbReference type="InterPro" id="IPR018378">
    <property type="entry name" value="C-type_lectin_CS"/>
</dbReference>
<comment type="subcellular location">
    <subcellularLocation>
        <location evidence="1">Golgi apparatus membrane</location>
        <topology evidence="1">Single-pass type II membrane protein</topology>
    </subcellularLocation>
</comment>
<dbReference type="EMBL" id="VEVO01000009">
    <property type="protein sequence ID" value="KAF0037569.1"/>
    <property type="molecule type" value="Genomic_DNA"/>
</dbReference>
<evidence type="ECO:0000256" key="13">
    <source>
        <dbReference type="ARBA" id="ARBA00023180"/>
    </source>
</evidence>
<evidence type="ECO:0000256" key="9">
    <source>
        <dbReference type="ARBA" id="ARBA00022989"/>
    </source>
</evidence>
<dbReference type="Pfam" id="PF15024">
    <property type="entry name" value="Glyco_transf_18"/>
    <property type="match status" value="1"/>
</dbReference>
<dbReference type="AlphaFoldDB" id="A0A6A4SXU9"/>
<keyword evidence="5" id="KW-0328">Glycosyltransferase</keyword>
<dbReference type="PANTHER" id="PTHR15075">
    <property type="entry name" value="ALPHA-MANNOSIDE BETA-1,6-N-ACETYLGLUCOSAMINYLTRANSFERASE"/>
    <property type="match status" value="1"/>
</dbReference>
<evidence type="ECO:0000256" key="12">
    <source>
        <dbReference type="ARBA" id="ARBA00023157"/>
    </source>
</evidence>
<evidence type="ECO:0000256" key="4">
    <source>
        <dbReference type="ARBA" id="ARBA00012671"/>
    </source>
</evidence>
<dbReference type="Pfam" id="PF00059">
    <property type="entry name" value="Lectin_C"/>
    <property type="match status" value="2"/>
</dbReference>
<evidence type="ECO:0000256" key="1">
    <source>
        <dbReference type="ARBA" id="ARBA00004323"/>
    </source>
</evidence>
<evidence type="ECO:0000313" key="16">
    <source>
        <dbReference type="EMBL" id="KAF0037569.1"/>
    </source>
</evidence>
<protein>
    <recommendedName>
        <fullName evidence="4">alpha-1,6-mannosyl-glycoprotein 6-beta-N-acetylglucosaminyltransferase</fullName>
        <ecNumber evidence="4">2.4.1.155</ecNumber>
    </recommendedName>
</protein>
<dbReference type="InterPro" id="IPR016187">
    <property type="entry name" value="CTDL_fold"/>
</dbReference>
<comment type="pathway">
    <text evidence="2">Protein modification; protein glycosylation.</text>
</comment>
<dbReference type="InterPro" id="IPR026116">
    <property type="entry name" value="GT18_cat"/>
</dbReference>
<keyword evidence="13" id="KW-0325">Glycoprotein</keyword>
<evidence type="ECO:0000256" key="2">
    <source>
        <dbReference type="ARBA" id="ARBA00004922"/>
    </source>
</evidence>
<dbReference type="UniPathway" id="UPA00378"/>
<dbReference type="SUPFAM" id="SSF56436">
    <property type="entry name" value="C-type lectin-like"/>
    <property type="match status" value="2"/>
</dbReference>
<dbReference type="EC" id="2.4.1.155" evidence="4"/>
<keyword evidence="8" id="KW-0735">Signal-anchor</keyword>
<sequence length="1041" mass="118926">MLEVILKRMDSLSKLDNTSTTDARRLDELSSAINRFQPAGLVERIQAIAQNVSNMAIRVEQILQNSVVQGRAVRDGTSSQCEVPRDPHYPECPGKVDWMRARWTSDPCYAFYGVDGSDCSFLIYLSEVEWFCPPLAWRNHSSPPTQHTQPAKAPKRQAAFRTDLTVLLDQVGTGKESLSFMKRRIRRLAQQWATAANRLDAKLEQRWRDQKKVLSLNDNMYFEETDEEILVHVGFLTEESGDVFSPKVLKGGPLGEMVQWADILTALHVLGHNMKISMSVKELQGFTVDSTLRTELTYWGLCSAHRGQRSLLFVLFGHAAVAKPLVPLGSKQGKCHIRVIDTFGTEPAYNHEEYATLHGYRTNWGYWNLNARQYMTMFPHTPDNSFMGFVSEELNETEKRSIQQNKVNNMAVVYGKEASMWKGKEGFLQILHRYMEVHGTVYYETQRPPEVPAFVKNHGLLPQHELQQLLRKAKLFIGFGFPYEGPAPLEAIANGCIFLQPKFHPPHSSLNHEFFRGKPTSREVSSQHPYAEQYIGKPHVMTVDYNNSLEFDTAIREIMRTKVKPYLPYEYTCEGMLERVHAYIQHQDFCAPETPFMPTNLSKQGSAGGSRTPGPLFVPLPNSTALGWSSSVTAPTAWPPLSSLRLLVSQEDQSCVEACQSAGFVCEPAHFRIINNKEALRGLEVQCDVMDSEINHVLPAFSVVRQECGLQREPLLFSCAEKLLVIPATHMMLDEKLSFLSFLFFMGTAAVQALYHEGGLFAYKHMQRHFLINPASEVTPLKRGNSHRKLSLRYRAMTMERTIILIFLCAAVEAEIGKHHFIQTKKTWSDAQIYCRKYYTDLSIVSSQSDQDNLLNAAGGNDREGWIGLYYDPNIPTWIWSGGAALTYQNWNAIQPDNNDGKEDRVNIFPDGTWNDDQGKKTKHFYCIRITVVEMRKSWEEALEHCREKHTDLPSLLSETDRLLAQKVIQRADITDPVWIGLRYLNDHWLWINSDPLEFKDWPSGEDHNHQCPMQRRCGALTKNKVWESWDCQDKLNFICI</sequence>
<comment type="catalytic activity">
    <reaction evidence="14">
        <text>N(4)-{beta-D-GlcNAc-(1-&gt;2)-[beta-D-GlcNAc-(1-&gt;4)]-alpha-D-Man-(1-&gt;3)-[beta-D-GlcNAc-(1-&gt;2)-alpha-D-Man-(1-&gt;6)]-beta-D-Man-(1-&gt;4)-beta-D-GlcNAc-(1-&gt;4)-beta-D-GlcNAc}-L-asparaginyl-[protein] + UDP-N-acetyl-alpha-D-glucosamine = N(4)-{beta-D-GlcNAc-(1-&gt;2)-[beta-D-GlcNAc-(1-&gt;4)]-alpha-D-Man-(1-&gt;3)-[beta-D-GlcNAc-(1-&gt;2)-[beta-D-GlcNAc-(1-&gt;6)]-alpha-D-Man-(1-&gt;6)]-beta-D-Man-(1-&gt;4)-beta-D-GlcNAc-(1-&gt;4)-beta-D-GlcNAc}-L-asparaginyl-[protein] + UDP + H(+)</text>
        <dbReference type="Rhea" id="RHEA:16921"/>
        <dbReference type="Rhea" id="RHEA-COMP:14374"/>
        <dbReference type="Rhea" id="RHEA-COMP:14377"/>
        <dbReference type="ChEBI" id="CHEBI:15378"/>
        <dbReference type="ChEBI" id="CHEBI:57705"/>
        <dbReference type="ChEBI" id="CHEBI:58223"/>
        <dbReference type="ChEBI" id="CHEBI:139507"/>
        <dbReference type="ChEBI" id="CHEBI:139510"/>
        <dbReference type="EC" id="2.4.1.155"/>
    </reaction>
</comment>
<name>A0A6A4SXU9_SCOMX</name>
<gene>
    <name evidence="16" type="ORF">F2P81_010443</name>
</gene>
<organism evidence="16 17">
    <name type="scientific">Scophthalmus maximus</name>
    <name type="common">Turbot</name>
    <name type="synonym">Psetta maxima</name>
    <dbReference type="NCBI Taxonomy" id="52904"/>
    <lineage>
        <taxon>Eukaryota</taxon>
        <taxon>Metazoa</taxon>
        <taxon>Chordata</taxon>
        <taxon>Craniata</taxon>
        <taxon>Vertebrata</taxon>
        <taxon>Euteleostomi</taxon>
        <taxon>Actinopterygii</taxon>
        <taxon>Neopterygii</taxon>
        <taxon>Teleostei</taxon>
        <taxon>Neoteleostei</taxon>
        <taxon>Acanthomorphata</taxon>
        <taxon>Carangaria</taxon>
        <taxon>Pleuronectiformes</taxon>
        <taxon>Pleuronectoidei</taxon>
        <taxon>Scophthalmidae</taxon>
        <taxon>Scophthalmus</taxon>
    </lineage>
</organism>
<dbReference type="Proteomes" id="UP000438429">
    <property type="component" value="Unassembled WGS sequence"/>
</dbReference>
<accession>A0A6A4SXU9</accession>
<evidence type="ECO:0000313" key="17">
    <source>
        <dbReference type="Proteomes" id="UP000438429"/>
    </source>
</evidence>
<evidence type="ECO:0000256" key="6">
    <source>
        <dbReference type="ARBA" id="ARBA00022679"/>
    </source>
</evidence>
<dbReference type="InterPro" id="IPR016186">
    <property type="entry name" value="C-type_lectin-like/link_sf"/>
</dbReference>
<keyword evidence="6" id="KW-0808">Transferase</keyword>
<evidence type="ECO:0000256" key="5">
    <source>
        <dbReference type="ARBA" id="ARBA00022676"/>
    </source>
</evidence>
<evidence type="ECO:0000256" key="8">
    <source>
        <dbReference type="ARBA" id="ARBA00022968"/>
    </source>
</evidence>
<dbReference type="SMART" id="SM00034">
    <property type="entry name" value="CLECT"/>
    <property type="match status" value="2"/>
</dbReference>
<reference evidence="16 17" key="1">
    <citation type="submission" date="2019-06" db="EMBL/GenBank/DDBJ databases">
        <title>Draft genomes of female and male turbot (Scophthalmus maximus).</title>
        <authorList>
            <person name="Xu H."/>
            <person name="Xu X.-W."/>
            <person name="Shao C."/>
            <person name="Chen S."/>
        </authorList>
    </citation>
    <scope>NUCLEOTIDE SEQUENCE [LARGE SCALE GENOMIC DNA]</scope>
    <source>
        <strain evidence="16">Ysfricsl-2016a</strain>
        <tissue evidence="16">Blood</tissue>
    </source>
</reference>
<dbReference type="GO" id="GO:0030144">
    <property type="term" value="F:alpha-1,6-mannosylglycoprotein 6-beta-N-acetylglucosaminyltransferase activity"/>
    <property type="evidence" value="ECO:0007669"/>
    <property type="project" value="UniProtKB-EC"/>
</dbReference>